<dbReference type="InterPro" id="IPR029063">
    <property type="entry name" value="SAM-dependent_MTases_sf"/>
</dbReference>
<keyword evidence="7" id="KW-1185">Reference proteome</keyword>
<dbReference type="Pfam" id="PF01596">
    <property type="entry name" value="Methyltransf_3"/>
    <property type="match status" value="1"/>
</dbReference>
<comment type="cofactor">
    <cofactor evidence="1">
        <name>a divalent metal cation</name>
        <dbReference type="ChEBI" id="CHEBI:60240"/>
    </cofactor>
</comment>
<dbReference type="Proteomes" id="UP001168877">
    <property type="component" value="Unassembled WGS sequence"/>
</dbReference>
<sequence>MFFSPVNKSGNWNPERGKREVVFEPVVEVEDEEVMREASISTTVPSKNKKEVAIDLMDLGKEEFLSARTTLSPVLCVTTKKNEEVGALNGNKIVATIKCTTMVGVSCEPSIVGECGRTIVHQASNHGLTPFVVPQSPTHKVSPISGNYVFKAHEEADKVSTRPDLDPGQFRPSSEILNMTQLEGGQTLLSGTDPQPVLVEKVRKGVRISRSIQFGNSRLIDKIPVFSGGKRKLESVTPEVEIGRKKLKSLEDQIVTVDDNDGKFVDNDQNSSDCMYVLETSVYPRELEPLKELRDITAQHSEAWMGTAPDAGQFVTLMLKLLNAKNTIEVGVYTGYSLLLTALTIPEDGKITAIDLNREYYDIGLPIIKKAGVEHKIDFIESKALSALDQLLKDKEKEGSFDYAFVDADKGNYWNYHERLMKLLKVGGVVIYDNTLWAGTVAMSCEEEVPEIYKSNWKPILELNKLLAEDPRVQLSHVPLGDGITICRRIY</sequence>
<accession>A0AA39UK89</accession>
<reference evidence="6" key="2">
    <citation type="submission" date="2023-06" db="EMBL/GenBank/DDBJ databases">
        <authorList>
            <person name="Swenson N.G."/>
            <person name="Wegrzyn J.L."/>
            <person name="Mcevoy S.L."/>
        </authorList>
    </citation>
    <scope>NUCLEOTIDE SEQUENCE</scope>
    <source>
        <strain evidence="6">NS2018</strain>
        <tissue evidence="6">Leaf</tissue>
    </source>
</reference>
<dbReference type="PANTHER" id="PTHR10509">
    <property type="entry name" value="O-METHYLTRANSFERASE-RELATED"/>
    <property type="match status" value="1"/>
</dbReference>
<comment type="similarity">
    <text evidence="5">Belongs to the class I-like SAM-binding methyltransferase superfamily. Cation-dependent O-methyltransferase family.</text>
</comment>
<keyword evidence="2" id="KW-0489">Methyltransferase</keyword>
<evidence type="ECO:0000256" key="5">
    <source>
        <dbReference type="ARBA" id="ARBA00023453"/>
    </source>
</evidence>
<evidence type="ECO:0000256" key="4">
    <source>
        <dbReference type="ARBA" id="ARBA00022691"/>
    </source>
</evidence>
<evidence type="ECO:0000256" key="1">
    <source>
        <dbReference type="ARBA" id="ARBA00001968"/>
    </source>
</evidence>
<evidence type="ECO:0008006" key="8">
    <source>
        <dbReference type="Google" id="ProtNLM"/>
    </source>
</evidence>
<dbReference type="GO" id="GO:0008757">
    <property type="term" value="F:S-adenosylmethionine-dependent methyltransferase activity"/>
    <property type="evidence" value="ECO:0007669"/>
    <property type="project" value="TreeGrafter"/>
</dbReference>
<evidence type="ECO:0000313" key="6">
    <source>
        <dbReference type="EMBL" id="KAK0571884.1"/>
    </source>
</evidence>
<dbReference type="SUPFAM" id="SSF53335">
    <property type="entry name" value="S-adenosyl-L-methionine-dependent methyltransferases"/>
    <property type="match status" value="1"/>
</dbReference>
<evidence type="ECO:0000313" key="7">
    <source>
        <dbReference type="Proteomes" id="UP001168877"/>
    </source>
</evidence>
<dbReference type="InterPro" id="IPR002935">
    <property type="entry name" value="SAM_O-MeTrfase"/>
</dbReference>
<comment type="caution">
    <text evidence="6">The sequence shown here is derived from an EMBL/GenBank/DDBJ whole genome shotgun (WGS) entry which is preliminary data.</text>
</comment>
<keyword evidence="3" id="KW-0808">Transferase</keyword>
<evidence type="ECO:0000256" key="3">
    <source>
        <dbReference type="ARBA" id="ARBA00022679"/>
    </source>
</evidence>
<dbReference type="InterPro" id="IPR050362">
    <property type="entry name" value="Cation-dep_OMT"/>
</dbReference>
<reference evidence="6" key="1">
    <citation type="journal article" date="2022" name="Plant J.">
        <title>Strategies of tolerance reflected in two North American maple genomes.</title>
        <authorList>
            <person name="McEvoy S.L."/>
            <person name="Sezen U.U."/>
            <person name="Trouern-Trend A."/>
            <person name="McMahon S.M."/>
            <person name="Schaberg P.G."/>
            <person name="Yang J."/>
            <person name="Wegrzyn J.L."/>
            <person name="Swenson N.G."/>
        </authorList>
    </citation>
    <scope>NUCLEOTIDE SEQUENCE</scope>
    <source>
        <strain evidence="6">NS2018</strain>
    </source>
</reference>
<dbReference type="CDD" id="cd02440">
    <property type="entry name" value="AdoMet_MTases"/>
    <property type="match status" value="1"/>
</dbReference>
<protein>
    <recommendedName>
        <fullName evidence="8">Caffeoyl-CoA O-methyltransferase</fullName>
    </recommendedName>
</protein>
<dbReference type="PANTHER" id="PTHR10509:SF82">
    <property type="entry name" value="CAFFEOYL-COA O-METHYLTRANSFERASE-LIKE"/>
    <property type="match status" value="1"/>
</dbReference>
<dbReference type="Gene3D" id="3.40.50.150">
    <property type="entry name" value="Vaccinia Virus protein VP39"/>
    <property type="match status" value="1"/>
</dbReference>
<dbReference type="GO" id="GO:0008171">
    <property type="term" value="F:O-methyltransferase activity"/>
    <property type="evidence" value="ECO:0007669"/>
    <property type="project" value="InterPro"/>
</dbReference>
<name>A0AA39UK89_ACESA</name>
<evidence type="ECO:0000256" key="2">
    <source>
        <dbReference type="ARBA" id="ARBA00022603"/>
    </source>
</evidence>
<dbReference type="PROSITE" id="PS51682">
    <property type="entry name" value="SAM_OMT_I"/>
    <property type="match status" value="1"/>
</dbReference>
<dbReference type="EMBL" id="JAUESC010000388">
    <property type="protein sequence ID" value="KAK0571884.1"/>
    <property type="molecule type" value="Genomic_DNA"/>
</dbReference>
<keyword evidence="4" id="KW-0949">S-adenosyl-L-methionine</keyword>
<proteinExistence type="inferred from homology"/>
<dbReference type="AlphaFoldDB" id="A0AA39UK89"/>
<dbReference type="GO" id="GO:0032259">
    <property type="term" value="P:methylation"/>
    <property type="evidence" value="ECO:0007669"/>
    <property type="project" value="UniProtKB-KW"/>
</dbReference>
<organism evidence="6 7">
    <name type="scientific">Acer saccharum</name>
    <name type="common">Sugar maple</name>
    <dbReference type="NCBI Taxonomy" id="4024"/>
    <lineage>
        <taxon>Eukaryota</taxon>
        <taxon>Viridiplantae</taxon>
        <taxon>Streptophyta</taxon>
        <taxon>Embryophyta</taxon>
        <taxon>Tracheophyta</taxon>
        <taxon>Spermatophyta</taxon>
        <taxon>Magnoliopsida</taxon>
        <taxon>eudicotyledons</taxon>
        <taxon>Gunneridae</taxon>
        <taxon>Pentapetalae</taxon>
        <taxon>rosids</taxon>
        <taxon>malvids</taxon>
        <taxon>Sapindales</taxon>
        <taxon>Sapindaceae</taxon>
        <taxon>Hippocastanoideae</taxon>
        <taxon>Acereae</taxon>
        <taxon>Acer</taxon>
    </lineage>
</organism>
<gene>
    <name evidence="6" type="ORF">LWI29_023066</name>
</gene>